<dbReference type="HAMAP" id="MF_00530">
    <property type="entry name" value="ATP_synth_epsil_bac"/>
    <property type="match status" value="1"/>
</dbReference>
<comment type="subcellular location">
    <subcellularLocation>
        <location evidence="9">Cell membrane</location>
        <topology evidence="9">Peripheral membrane protein</topology>
    </subcellularLocation>
    <subcellularLocation>
        <location evidence="1">Endomembrane system</location>
        <topology evidence="1">Peripheral membrane protein</topology>
    </subcellularLocation>
</comment>
<dbReference type="Proteomes" id="UP000824094">
    <property type="component" value="Unassembled WGS sequence"/>
</dbReference>
<evidence type="ECO:0000256" key="3">
    <source>
        <dbReference type="ARBA" id="ARBA00022448"/>
    </source>
</evidence>
<dbReference type="PANTHER" id="PTHR13822">
    <property type="entry name" value="ATP SYNTHASE DELTA/EPSILON CHAIN"/>
    <property type="match status" value="1"/>
</dbReference>
<protein>
    <recommendedName>
        <fullName evidence="9">ATP synthase epsilon chain</fullName>
    </recommendedName>
    <alternativeName>
        <fullName evidence="9">ATP synthase F1 sector epsilon subunit</fullName>
    </alternativeName>
    <alternativeName>
        <fullName evidence="9">F-ATPase epsilon subunit</fullName>
    </alternativeName>
</protein>
<comment type="function">
    <text evidence="9">Produces ATP from ADP in the presence of a proton gradient across the membrane.</text>
</comment>
<dbReference type="NCBIfam" id="TIGR01216">
    <property type="entry name" value="ATP_synt_epsi"/>
    <property type="match status" value="1"/>
</dbReference>
<accession>A0A9D1SI76</accession>
<dbReference type="SUPFAM" id="SSF51344">
    <property type="entry name" value="Epsilon subunit of F1F0-ATP synthase N-terminal domain"/>
    <property type="match status" value="1"/>
</dbReference>
<dbReference type="CDD" id="cd12152">
    <property type="entry name" value="F1-ATPase_delta"/>
    <property type="match status" value="1"/>
</dbReference>
<evidence type="ECO:0000256" key="10">
    <source>
        <dbReference type="RuleBase" id="RU003656"/>
    </source>
</evidence>
<dbReference type="Pfam" id="PF00401">
    <property type="entry name" value="ATP-synt_DE"/>
    <property type="match status" value="1"/>
</dbReference>
<evidence type="ECO:0000256" key="4">
    <source>
        <dbReference type="ARBA" id="ARBA00022475"/>
    </source>
</evidence>
<sequence>MPDSFRLSILAADKAFYNGESLSLVIPTTEGSYGVMAHHMNMIAAIVPGILKATLWDGKERSEVRLAVTEGIVKVENNSVLVLVDSLERPEEIELVRAERELQAAKAALQKKSSVLEHSLAAAKLARALNRIRAKEFIDKQQL</sequence>
<keyword evidence="3 9" id="KW-0813">Transport</keyword>
<organism evidence="13 14">
    <name type="scientific">Candidatus Stercoripulliclostridium merdigallinarum</name>
    <dbReference type="NCBI Taxonomy" id="2840951"/>
    <lineage>
        <taxon>Bacteria</taxon>
        <taxon>Bacillati</taxon>
        <taxon>Bacillota</taxon>
        <taxon>Clostridia</taxon>
        <taxon>Eubacteriales</taxon>
        <taxon>Candidatus Stercoripulliclostridium</taxon>
    </lineage>
</organism>
<gene>
    <name evidence="9 13" type="primary">atpC</name>
    <name evidence="13" type="ORF">IAB05_05895</name>
</gene>
<proteinExistence type="inferred from homology"/>
<dbReference type="InterPro" id="IPR036771">
    <property type="entry name" value="ATPsynth_dsu/esu_N"/>
</dbReference>
<keyword evidence="4 9" id="KW-1003">Cell membrane</keyword>
<dbReference type="AlphaFoldDB" id="A0A9D1SI76"/>
<feature type="domain" description="ATP synthase F1 complex delta/epsilon subunit N-terminal" evidence="12">
    <location>
        <begin position="5"/>
        <end position="86"/>
    </location>
</feature>
<keyword evidence="6 9" id="KW-0472">Membrane</keyword>
<dbReference type="GO" id="GO:0012505">
    <property type="term" value="C:endomembrane system"/>
    <property type="evidence" value="ECO:0007669"/>
    <property type="project" value="UniProtKB-SubCell"/>
</dbReference>
<name>A0A9D1SI76_9FIRM</name>
<evidence type="ECO:0000256" key="5">
    <source>
        <dbReference type="ARBA" id="ARBA00023065"/>
    </source>
</evidence>
<dbReference type="GO" id="GO:0045259">
    <property type="term" value="C:proton-transporting ATP synthase complex"/>
    <property type="evidence" value="ECO:0007669"/>
    <property type="project" value="UniProtKB-KW"/>
</dbReference>
<dbReference type="GO" id="GO:0046933">
    <property type="term" value="F:proton-transporting ATP synthase activity, rotational mechanism"/>
    <property type="evidence" value="ECO:0007669"/>
    <property type="project" value="UniProtKB-UniRule"/>
</dbReference>
<dbReference type="InterPro" id="IPR001469">
    <property type="entry name" value="ATP_synth_F1_dsu/esu"/>
</dbReference>
<comment type="similarity">
    <text evidence="2 9 10">Belongs to the ATPase epsilon chain family.</text>
</comment>
<comment type="caution">
    <text evidence="13">The sequence shown here is derived from an EMBL/GenBank/DDBJ whole genome shotgun (WGS) entry which is preliminary data.</text>
</comment>
<dbReference type="Gene3D" id="2.60.15.10">
    <property type="entry name" value="F0F1 ATP synthase delta/epsilon subunit, N-terminal"/>
    <property type="match status" value="1"/>
</dbReference>
<dbReference type="Pfam" id="PF02823">
    <property type="entry name" value="ATP-synt_DE_N"/>
    <property type="match status" value="1"/>
</dbReference>
<dbReference type="GO" id="GO:0005524">
    <property type="term" value="F:ATP binding"/>
    <property type="evidence" value="ECO:0007669"/>
    <property type="project" value="UniProtKB-UniRule"/>
</dbReference>
<keyword evidence="7 9" id="KW-0139">CF(1)</keyword>
<keyword evidence="9" id="KW-0375">Hydrogen ion transport</keyword>
<evidence type="ECO:0000256" key="8">
    <source>
        <dbReference type="ARBA" id="ARBA00023310"/>
    </source>
</evidence>
<evidence type="ECO:0000256" key="7">
    <source>
        <dbReference type="ARBA" id="ARBA00023196"/>
    </source>
</evidence>
<keyword evidence="8 9" id="KW-0066">ATP synthesis</keyword>
<evidence type="ECO:0000256" key="1">
    <source>
        <dbReference type="ARBA" id="ARBA00004184"/>
    </source>
</evidence>
<dbReference type="PANTHER" id="PTHR13822:SF10">
    <property type="entry name" value="ATP SYNTHASE EPSILON CHAIN, CHLOROPLASTIC"/>
    <property type="match status" value="1"/>
</dbReference>
<evidence type="ECO:0000256" key="6">
    <source>
        <dbReference type="ARBA" id="ARBA00023136"/>
    </source>
</evidence>
<dbReference type="GO" id="GO:0005886">
    <property type="term" value="C:plasma membrane"/>
    <property type="evidence" value="ECO:0007669"/>
    <property type="project" value="UniProtKB-SubCell"/>
</dbReference>
<reference evidence="13" key="1">
    <citation type="submission" date="2020-10" db="EMBL/GenBank/DDBJ databases">
        <authorList>
            <person name="Gilroy R."/>
        </authorList>
    </citation>
    <scope>NUCLEOTIDE SEQUENCE</scope>
    <source>
        <strain evidence="13">18911</strain>
    </source>
</reference>
<dbReference type="InterPro" id="IPR020547">
    <property type="entry name" value="ATP_synth_F1_esu_C"/>
</dbReference>
<reference evidence="13" key="2">
    <citation type="journal article" date="2021" name="PeerJ">
        <title>Extensive microbial diversity within the chicken gut microbiome revealed by metagenomics and culture.</title>
        <authorList>
            <person name="Gilroy R."/>
            <person name="Ravi A."/>
            <person name="Getino M."/>
            <person name="Pursley I."/>
            <person name="Horton D.L."/>
            <person name="Alikhan N.F."/>
            <person name="Baker D."/>
            <person name="Gharbi K."/>
            <person name="Hall N."/>
            <person name="Watson M."/>
            <person name="Adriaenssens E.M."/>
            <person name="Foster-Nyarko E."/>
            <person name="Jarju S."/>
            <person name="Secka A."/>
            <person name="Antonio M."/>
            <person name="Oren A."/>
            <person name="Chaudhuri R.R."/>
            <person name="La Ragione R."/>
            <person name="Hildebrand F."/>
            <person name="Pallen M.J."/>
        </authorList>
    </citation>
    <scope>NUCLEOTIDE SEQUENCE</scope>
    <source>
        <strain evidence="13">18911</strain>
    </source>
</reference>
<dbReference type="EMBL" id="DVNF01000173">
    <property type="protein sequence ID" value="HIU60905.1"/>
    <property type="molecule type" value="Genomic_DNA"/>
</dbReference>
<evidence type="ECO:0000259" key="11">
    <source>
        <dbReference type="Pfam" id="PF00401"/>
    </source>
</evidence>
<feature type="domain" description="ATP synthase epsilon subunit C-terminal" evidence="11">
    <location>
        <begin position="91"/>
        <end position="135"/>
    </location>
</feature>
<evidence type="ECO:0000313" key="13">
    <source>
        <dbReference type="EMBL" id="HIU60905.1"/>
    </source>
</evidence>
<evidence type="ECO:0000256" key="9">
    <source>
        <dbReference type="HAMAP-Rule" id="MF_00530"/>
    </source>
</evidence>
<comment type="subunit">
    <text evidence="9 10">F-type ATPases have 2 components, CF(1) - the catalytic core - and CF(0) - the membrane proton channel. CF(1) has five subunits: alpha(3), beta(3), gamma(1), delta(1), epsilon(1). CF(0) has three main subunits: a, b and c.</text>
</comment>
<evidence type="ECO:0000259" key="12">
    <source>
        <dbReference type="Pfam" id="PF02823"/>
    </source>
</evidence>
<evidence type="ECO:0000313" key="14">
    <source>
        <dbReference type="Proteomes" id="UP000824094"/>
    </source>
</evidence>
<evidence type="ECO:0000256" key="2">
    <source>
        <dbReference type="ARBA" id="ARBA00005712"/>
    </source>
</evidence>
<keyword evidence="5 9" id="KW-0406">Ion transport</keyword>
<dbReference type="InterPro" id="IPR020546">
    <property type="entry name" value="ATP_synth_F1_dsu/esu_N"/>
</dbReference>